<keyword evidence="8" id="KW-1185">Reference proteome</keyword>
<dbReference type="Proteomes" id="UP001140560">
    <property type="component" value="Unassembled WGS sequence"/>
</dbReference>
<evidence type="ECO:0000256" key="2">
    <source>
        <dbReference type="ARBA" id="ARBA00022771"/>
    </source>
</evidence>
<dbReference type="PANTHER" id="PTHR23235">
    <property type="entry name" value="KRUEPPEL-LIKE TRANSCRIPTION FACTOR"/>
    <property type="match status" value="1"/>
</dbReference>
<evidence type="ECO:0000259" key="6">
    <source>
        <dbReference type="PROSITE" id="PS50157"/>
    </source>
</evidence>
<feature type="domain" description="C2H2-type" evidence="6">
    <location>
        <begin position="196"/>
        <end position="223"/>
    </location>
</feature>
<organism evidence="7 8">
    <name type="scientific">Neocucurbitaria cava</name>
    <dbReference type="NCBI Taxonomy" id="798079"/>
    <lineage>
        <taxon>Eukaryota</taxon>
        <taxon>Fungi</taxon>
        <taxon>Dikarya</taxon>
        <taxon>Ascomycota</taxon>
        <taxon>Pezizomycotina</taxon>
        <taxon>Dothideomycetes</taxon>
        <taxon>Pleosporomycetidae</taxon>
        <taxon>Pleosporales</taxon>
        <taxon>Pleosporineae</taxon>
        <taxon>Cucurbitariaceae</taxon>
        <taxon>Neocucurbitaria</taxon>
    </lineage>
</organism>
<dbReference type="Pfam" id="PF00096">
    <property type="entry name" value="zf-C2H2"/>
    <property type="match status" value="1"/>
</dbReference>
<reference evidence="7" key="1">
    <citation type="submission" date="2022-10" db="EMBL/GenBank/DDBJ databases">
        <title>Tapping the CABI collections for fungal endophytes: first genome assemblies for Collariella, Neodidymelliopsis, Ascochyta clinopodiicola, Didymella pomorum, Didymosphaeria variabile, Neocosmospora piperis and Neocucurbitaria cava.</title>
        <authorList>
            <person name="Hill R."/>
        </authorList>
    </citation>
    <scope>NUCLEOTIDE SEQUENCE</scope>
    <source>
        <strain evidence="7">IMI 356814</strain>
    </source>
</reference>
<dbReference type="InterPro" id="IPR013087">
    <property type="entry name" value="Znf_C2H2_type"/>
</dbReference>
<dbReference type="GO" id="GO:0008270">
    <property type="term" value="F:zinc ion binding"/>
    <property type="evidence" value="ECO:0007669"/>
    <property type="project" value="UniProtKB-KW"/>
</dbReference>
<evidence type="ECO:0000256" key="4">
    <source>
        <dbReference type="PROSITE-ProRule" id="PRU00042"/>
    </source>
</evidence>
<dbReference type="PROSITE" id="PS50157">
    <property type="entry name" value="ZINC_FINGER_C2H2_2"/>
    <property type="match status" value="2"/>
</dbReference>
<feature type="compositionally biased region" description="Polar residues" evidence="5">
    <location>
        <begin position="63"/>
        <end position="72"/>
    </location>
</feature>
<feature type="region of interest" description="Disordered" evidence="5">
    <location>
        <begin position="1"/>
        <end position="81"/>
    </location>
</feature>
<dbReference type="Gene3D" id="3.30.160.60">
    <property type="entry name" value="Classic Zinc Finger"/>
    <property type="match status" value="1"/>
</dbReference>
<dbReference type="GO" id="GO:0000978">
    <property type="term" value="F:RNA polymerase II cis-regulatory region sequence-specific DNA binding"/>
    <property type="evidence" value="ECO:0007669"/>
    <property type="project" value="TreeGrafter"/>
</dbReference>
<dbReference type="FunFam" id="3.30.160.60:FF:002343">
    <property type="entry name" value="Zinc finger protein 33A"/>
    <property type="match status" value="1"/>
</dbReference>
<keyword evidence="2 4" id="KW-0863">Zinc-finger</keyword>
<dbReference type="PANTHER" id="PTHR23235:SF120">
    <property type="entry name" value="KRUPPEL-LIKE FACTOR 15"/>
    <property type="match status" value="1"/>
</dbReference>
<evidence type="ECO:0000313" key="7">
    <source>
        <dbReference type="EMBL" id="KAJ4367664.1"/>
    </source>
</evidence>
<sequence length="329" mass="35321">MDALSGKNSTGRRVSLLNDGPEPPHQLVRLPSIPPSLRSRTSSYTSSPIGSPPTPRLVRSDSSDSANMHTPSPITPDFVFEGLPVQGMDSPVFSQSGFFPPQKDLNSAYPPVPQSTGALPYHTAPASQAGYFRPEQMQDSRDSAAAAAAAAAANNARPKKNSYPCPMAKQFNCNDYFTTSGHAARHAKKHTGKKDAFCPECNKAFTRKDNMEQHRRTHQSGRNAAKGGDRDIKKVKQQTKRPRPAPLQSSMPSLSGLSMVDPSLPVSPAGSFLAPAVQNTDPFLDFAQRSPYPDPTAYSMTHSYTAGSSYGGLDALAIAASGEKRKFES</sequence>
<protein>
    <recommendedName>
        <fullName evidence="6">C2H2-type domain-containing protein</fullName>
    </recommendedName>
</protein>
<keyword evidence="1" id="KW-0479">Metal-binding</keyword>
<name>A0A9W9CKV2_9PLEO</name>
<keyword evidence="3" id="KW-0862">Zinc</keyword>
<evidence type="ECO:0000256" key="5">
    <source>
        <dbReference type="SAM" id="MobiDB-lite"/>
    </source>
</evidence>
<dbReference type="PROSITE" id="PS00028">
    <property type="entry name" value="ZINC_FINGER_C2H2_1"/>
    <property type="match status" value="1"/>
</dbReference>
<dbReference type="InterPro" id="IPR036236">
    <property type="entry name" value="Znf_C2H2_sf"/>
</dbReference>
<evidence type="ECO:0000256" key="3">
    <source>
        <dbReference type="ARBA" id="ARBA00022833"/>
    </source>
</evidence>
<proteinExistence type="predicted"/>
<feature type="compositionally biased region" description="Polar residues" evidence="5">
    <location>
        <begin position="247"/>
        <end position="256"/>
    </location>
</feature>
<evidence type="ECO:0000313" key="8">
    <source>
        <dbReference type="Proteomes" id="UP001140560"/>
    </source>
</evidence>
<dbReference type="AlphaFoldDB" id="A0A9W9CKV2"/>
<dbReference type="SMART" id="SM00355">
    <property type="entry name" value="ZnF_C2H2"/>
    <property type="match status" value="2"/>
</dbReference>
<feature type="compositionally biased region" description="Polar residues" evidence="5">
    <location>
        <begin position="1"/>
        <end position="12"/>
    </location>
</feature>
<evidence type="ECO:0000256" key="1">
    <source>
        <dbReference type="ARBA" id="ARBA00022723"/>
    </source>
</evidence>
<dbReference type="OrthoDB" id="6365676at2759"/>
<gene>
    <name evidence="7" type="ORF">N0V83_007249</name>
</gene>
<comment type="caution">
    <text evidence="7">The sequence shown here is derived from an EMBL/GenBank/DDBJ whole genome shotgun (WGS) entry which is preliminary data.</text>
</comment>
<feature type="domain" description="C2H2-type" evidence="6">
    <location>
        <begin position="163"/>
        <end position="195"/>
    </location>
</feature>
<dbReference type="EMBL" id="JAPEUY010000012">
    <property type="protein sequence ID" value="KAJ4367664.1"/>
    <property type="molecule type" value="Genomic_DNA"/>
</dbReference>
<dbReference type="GO" id="GO:0000981">
    <property type="term" value="F:DNA-binding transcription factor activity, RNA polymerase II-specific"/>
    <property type="evidence" value="ECO:0007669"/>
    <property type="project" value="TreeGrafter"/>
</dbReference>
<feature type="compositionally biased region" description="Low complexity" evidence="5">
    <location>
        <begin position="144"/>
        <end position="156"/>
    </location>
</feature>
<dbReference type="SUPFAM" id="SSF57667">
    <property type="entry name" value="beta-beta-alpha zinc fingers"/>
    <property type="match status" value="1"/>
</dbReference>
<feature type="compositionally biased region" description="Low complexity" evidence="5">
    <location>
        <begin position="35"/>
        <end position="49"/>
    </location>
</feature>
<accession>A0A9W9CKV2</accession>
<feature type="region of interest" description="Disordered" evidence="5">
    <location>
        <begin position="135"/>
        <end position="163"/>
    </location>
</feature>
<feature type="region of interest" description="Disordered" evidence="5">
    <location>
        <begin position="209"/>
        <end position="259"/>
    </location>
</feature>